<evidence type="ECO:0000256" key="2">
    <source>
        <dbReference type="SAM" id="SignalP"/>
    </source>
</evidence>
<sequence length="387" mass="43981">MLRIALITLITLILIFINLPPCTSQAVSQQFVPFVDHYTLFNLTLSHLSLPLPTLKRYQHYLDATWPTGRGQNTFTEKAVKREYRRMAKLYHPDKNPDKNTDKNRPKKGGSRGARIKSIASSVRQGVSALTNRVNYPPDMFVRIGEGNTVLKDTSLRTSYDSELKKTLLDNFPPLEGLTVGGKLEVGDTLNNDENEVLTVTPDCRLTTVRPVYEEGYWGPTLVGYSEIWSSKSNDVTEGSERNKGRCYLTLKKRRGEVNLQLVQSGKVLWSAGGRVGTEGGEAALRVEGGRPVLIWRRYRGIYFGGGEVQVVRRVWCGGGCWRVRWRELGVGKKAKRWGGRLRKLWEREVGGRGGREGWGEWWGKKIDEFIDETYRRTEEIQEVLFG</sequence>
<dbReference type="Gene3D" id="1.10.287.110">
    <property type="entry name" value="DnaJ domain"/>
    <property type="match status" value="1"/>
</dbReference>
<protein>
    <recommendedName>
        <fullName evidence="3">J domain-containing protein</fullName>
    </recommendedName>
</protein>
<dbReference type="Proteomes" id="UP001165065">
    <property type="component" value="Unassembled WGS sequence"/>
</dbReference>
<dbReference type="PROSITE" id="PS50076">
    <property type="entry name" value="DNAJ_2"/>
    <property type="match status" value="1"/>
</dbReference>
<feature type="signal peptide" evidence="2">
    <location>
        <begin position="1"/>
        <end position="24"/>
    </location>
</feature>
<feature type="compositionally biased region" description="Basic and acidic residues" evidence="1">
    <location>
        <begin position="89"/>
        <end position="104"/>
    </location>
</feature>
<feature type="domain" description="J" evidence="3">
    <location>
        <begin position="36"/>
        <end position="164"/>
    </location>
</feature>
<dbReference type="InterPro" id="IPR001623">
    <property type="entry name" value="DnaJ_domain"/>
</dbReference>
<keyword evidence="5" id="KW-1185">Reference proteome</keyword>
<name>A0A9W7GIH3_9STRA</name>
<feature type="chain" id="PRO_5040999572" description="J domain-containing protein" evidence="2">
    <location>
        <begin position="25"/>
        <end position="387"/>
    </location>
</feature>
<evidence type="ECO:0000256" key="1">
    <source>
        <dbReference type="SAM" id="MobiDB-lite"/>
    </source>
</evidence>
<proteinExistence type="predicted"/>
<evidence type="ECO:0000313" key="4">
    <source>
        <dbReference type="EMBL" id="GMI46222.1"/>
    </source>
</evidence>
<dbReference type="AlphaFoldDB" id="A0A9W7GIH3"/>
<dbReference type="SUPFAM" id="SSF46565">
    <property type="entry name" value="Chaperone J-domain"/>
    <property type="match status" value="1"/>
</dbReference>
<evidence type="ECO:0000259" key="3">
    <source>
        <dbReference type="PROSITE" id="PS50076"/>
    </source>
</evidence>
<gene>
    <name evidence="4" type="ORF">TrCOL_g4673</name>
</gene>
<evidence type="ECO:0000313" key="5">
    <source>
        <dbReference type="Proteomes" id="UP001165065"/>
    </source>
</evidence>
<dbReference type="CDD" id="cd06257">
    <property type="entry name" value="DnaJ"/>
    <property type="match status" value="1"/>
</dbReference>
<dbReference type="InterPro" id="IPR036869">
    <property type="entry name" value="J_dom_sf"/>
</dbReference>
<reference evidence="5" key="1">
    <citation type="journal article" date="2023" name="Commun. Biol.">
        <title>Genome analysis of Parmales, the sister group of diatoms, reveals the evolutionary specialization of diatoms from phago-mixotrophs to photoautotrophs.</title>
        <authorList>
            <person name="Ban H."/>
            <person name="Sato S."/>
            <person name="Yoshikawa S."/>
            <person name="Yamada K."/>
            <person name="Nakamura Y."/>
            <person name="Ichinomiya M."/>
            <person name="Sato N."/>
            <person name="Blanc-Mathieu R."/>
            <person name="Endo H."/>
            <person name="Kuwata A."/>
            <person name="Ogata H."/>
        </authorList>
    </citation>
    <scope>NUCLEOTIDE SEQUENCE [LARGE SCALE GENOMIC DNA]</scope>
</reference>
<feature type="region of interest" description="Disordered" evidence="1">
    <location>
        <begin position="89"/>
        <end position="117"/>
    </location>
</feature>
<dbReference type="EMBL" id="BRYA01000288">
    <property type="protein sequence ID" value="GMI46222.1"/>
    <property type="molecule type" value="Genomic_DNA"/>
</dbReference>
<keyword evidence="2" id="KW-0732">Signal</keyword>
<organism evidence="4 5">
    <name type="scientific">Triparma columacea</name>
    <dbReference type="NCBI Taxonomy" id="722753"/>
    <lineage>
        <taxon>Eukaryota</taxon>
        <taxon>Sar</taxon>
        <taxon>Stramenopiles</taxon>
        <taxon>Ochrophyta</taxon>
        <taxon>Bolidophyceae</taxon>
        <taxon>Parmales</taxon>
        <taxon>Triparmaceae</taxon>
        <taxon>Triparma</taxon>
    </lineage>
</organism>
<accession>A0A9W7GIH3</accession>
<comment type="caution">
    <text evidence="4">The sequence shown here is derived from an EMBL/GenBank/DDBJ whole genome shotgun (WGS) entry which is preliminary data.</text>
</comment>